<dbReference type="EMBL" id="LVCJ01000160">
    <property type="protein sequence ID" value="OAL20354.1"/>
    <property type="molecule type" value="Genomic_DNA"/>
</dbReference>
<sequence length="141" mass="15834">MLRPLQKNVQSPRTTVQLPQERLRAQKRPRLRRKTLYTLEGTQITAEEDMVTPEESTVATEETTTSDTAHEKDRITKTHRTRSRCALTYCRNTLCFRDYSLPEGLSLSPVTKPTEDAVVVACPPAPEAILAAVQTVEEPAV</sequence>
<reference evidence="2 3" key="1">
    <citation type="submission" date="2016-03" db="EMBL/GenBank/DDBJ databases">
        <title>The draft genome sequence of Fonsecaea nubica causative agent of cutaneous subcutaneous infection in human host.</title>
        <authorList>
            <person name="Costa F."/>
            <person name="Sybren D.H."/>
            <person name="Raittz R.T."/>
            <person name="Weiss V.A."/>
            <person name="Leao A.C."/>
            <person name="Gomes R."/>
            <person name="De Souza E.M."/>
            <person name="Pedrosa F.O."/>
            <person name="Steffens M.B."/>
            <person name="Bombassaro A."/>
            <person name="Tadra-Sfeir M.Z."/>
            <person name="Moreno L.F."/>
            <person name="Najafzadeh M.J."/>
            <person name="Felipe M.S."/>
            <person name="Teixeira M."/>
            <person name="Sun J."/>
            <person name="Xi L."/>
            <person name="Castro M.A."/>
            <person name="Vicente V.A."/>
        </authorList>
    </citation>
    <scope>NUCLEOTIDE SEQUENCE [LARGE SCALE GENOMIC DNA]</scope>
    <source>
        <strain evidence="2 3">CBS 269.64</strain>
    </source>
</reference>
<feature type="compositionally biased region" description="Low complexity" evidence="1">
    <location>
        <begin position="53"/>
        <end position="67"/>
    </location>
</feature>
<evidence type="ECO:0000256" key="1">
    <source>
        <dbReference type="SAM" id="MobiDB-lite"/>
    </source>
</evidence>
<dbReference type="AlphaFoldDB" id="A0A178BT45"/>
<organism evidence="2 3">
    <name type="scientific">Fonsecaea nubica</name>
    <dbReference type="NCBI Taxonomy" id="856822"/>
    <lineage>
        <taxon>Eukaryota</taxon>
        <taxon>Fungi</taxon>
        <taxon>Dikarya</taxon>
        <taxon>Ascomycota</taxon>
        <taxon>Pezizomycotina</taxon>
        <taxon>Eurotiomycetes</taxon>
        <taxon>Chaetothyriomycetidae</taxon>
        <taxon>Chaetothyriales</taxon>
        <taxon>Herpotrichiellaceae</taxon>
        <taxon>Fonsecaea</taxon>
    </lineage>
</organism>
<dbReference type="GeneID" id="34594884"/>
<feature type="region of interest" description="Disordered" evidence="1">
    <location>
        <begin position="42"/>
        <end position="75"/>
    </location>
</feature>
<protein>
    <submittedName>
        <fullName evidence="2">Uncharacterized protein</fullName>
    </submittedName>
</protein>
<dbReference type="Proteomes" id="UP000185904">
    <property type="component" value="Unassembled WGS sequence"/>
</dbReference>
<evidence type="ECO:0000313" key="3">
    <source>
        <dbReference type="Proteomes" id="UP000185904"/>
    </source>
</evidence>
<accession>A0A178BT45</accession>
<evidence type="ECO:0000313" key="2">
    <source>
        <dbReference type="EMBL" id="OAL20354.1"/>
    </source>
</evidence>
<name>A0A178BT45_9EURO</name>
<comment type="caution">
    <text evidence="2">The sequence shown here is derived from an EMBL/GenBank/DDBJ whole genome shotgun (WGS) entry which is preliminary data.</text>
</comment>
<proteinExistence type="predicted"/>
<gene>
    <name evidence="2" type="ORF">AYO20_11505</name>
</gene>
<dbReference type="RefSeq" id="XP_022494274.1">
    <property type="nucleotide sequence ID" value="XM_022649752.1"/>
</dbReference>
<keyword evidence="3" id="KW-1185">Reference proteome</keyword>